<accession>A0A0G4I8Q8</accession>
<feature type="compositionally biased region" description="Basic and acidic residues" evidence="6">
    <location>
        <begin position="434"/>
        <end position="443"/>
    </location>
</feature>
<keyword evidence="3 7" id="KW-0812">Transmembrane</keyword>
<feature type="transmembrane region" description="Helical" evidence="7">
    <location>
        <begin position="569"/>
        <end position="587"/>
    </location>
</feature>
<evidence type="ECO:0000313" key="10">
    <source>
        <dbReference type="EMBL" id="CEM53528.1"/>
    </source>
</evidence>
<comment type="subcellular location">
    <subcellularLocation>
        <location evidence="1">Membrane</location>
        <topology evidence="1">Multi-pass membrane protein</topology>
    </subcellularLocation>
</comment>
<feature type="transmembrane region" description="Helical" evidence="7">
    <location>
        <begin position="246"/>
        <end position="264"/>
    </location>
</feature>
<dbReference type="InterPro" id="IPR050932">
    <property type="entry name" value="TM2D1-3-like"/>
</dbReference>
<dbReference type="GO" id="GO:0016020">
    <property type="term" value="C:membrane"/>
    <property type="evidence" value="ECO:0007669"/>
    <property type="project" value="UniProtKB-SubCell"/>
</dbReference>
<evidence type="ECO:0000256" key="6">
    <source>
        <dbReference type="SAM" id="MobiDB-lite"/>
    </source>
</evidence>
<proteinExistence type="inferred from homology"/>
<reference evidence="10" key="1">
    <citation type="submission" date="2014-11" db="EMBL/GenBank/DDBJ databases">
        <authorList>
            <person name="Otto D Thomas"/>
            <person name="Naeem Raeece"/>
        </authorList>
    </citation>
    <scope>NUCLEOTIDE SEQUENCE</scope>
</reference>
<protein>
    <recommendedName>
        <fullName evidence="9">TM2 domain-containing protein</fullName>
    </recommendedName>
</protein>
<feature type="chain" id="PRO_5005192854" description="TM2 domain-containing protein" evidence="8">
    <location>
        <begin position="29"/>
        <end position="741"/>
    </location>
</feature>
<feature type="region of interest" description="Disordered" evidence="6">
    <location>
        <begin position="692"/>
        <end position="741"/>
    </location>
</feature>
<evidence type="ECO:0000256" key="2">
    <source>
        <dbReference type="ARBA" id="ARBA00008284"/>
    </source>
</evidence>
<evidence type="ECO:0000256" key="4">
    <source>
        <dbReference type="ARBA" id="ARBA00022989"/>
    </source>
</evidence>
<evidence type="ECO:0000256" key="8">
    <source>
        <dbReference type="SAM" id="SignalP"/>
    </source>
</evidence>
<evidence type="ECO:0000259" key="9">
    <source>
        <dbReference type="Pfam" id="PF05154"/>
    </source>
</evidence>
<dbReference type="AlphaFoldDB" id="A0A0G4I8Q8"/>
<gene>
    <name evidence="10" type="ORF">Cvel_12035</name>
</gene>
<feature type="transmembrane region" description="Helical" evidence="7">
    <location>
        <begin position="633"/>
        <end position="657"/>
    </location>
</feature>
<evidence type="ECO:0000256" key="3">
    <source>
        <dbReference type="ARBA" id="ARBA00022692"/>
    </source>
</evidence>
<evidence type="ECO:0000256" key="1">
    <source>
        <dbReference type="ARBA" id="ARBA00004141"/>
    </source>
</evidence>
<keyword evidence="5 7" id="KW-0472">Membrane</keyword>
<evidence type="ECO:0000256" key="7">
    <source>
        <dbReference type="SAM" id="Phobius"/>
    </source>
</evidence>
<dbReference type="InterPro" id="IPR007829">
    <property type="entry name" value="TM2"/>
</dbReference>
<feature type="compositionally biased region" description="Pro residues" evidence="6">
    <location>
        <begin position="333"/>
        <end position="344"/>
    </location>
</feature>
<feature type="domain" description="TM2" evidence="9">
    <location>
        <begin position="564"/>
        <end position="613"/>
    </location>
</feature>
<evidence type="ECO:0000256" key="5">
    <source>
        <dbReference type="ARBA" id="ARBA00023136"/>
    </source>
</evidence>
<keyword evidence="4 7" id="KW-1133">Transmembrane helix</keyword>
<dbReference type="EMBL" id="CDMZ01005703">
    <property type="protein sequence ID" value="CEM53528.1"/>
    <property type="molecule type" value="Genomic_DNA"/>
</dbReference>
<dbReference type="VEuPathDB" id="CryptoDB:Cvel_12035"/>
<dbReference type="PANTHER" id="PTHR21016">
    <property type="entry name" value="BETA-AMYLOID BINDING PROTEIN-RELATED"/>
    <property type="match status" value="1"/>
</dbReference>
<organism evidence="10">
    <name type="scientific">Chromera velia CCMP2878</name>
    <dbReference type="NCBI Taxonomy" id="1169474"/>
    <lineage>
        <taxon>Eukaryota</taxon>
        <taxon>Sar</taxon>
        <taxon>Alveolata</taxon>
        <taxon>Colpodellida</taxon>
        <taxon>Chromeraceae</taxon>
        <taxon>Chromera</taxon>
    </lineage>
</organism>
<feature type="compositionally biased region" description="Polar residues" evidence="6">
    <location>
        <begin position="417"/>
        <end position="431"/>
    </location>
</feature>
<keyword evidence="8" id="KW-0732">Signal</keyword>
<feature type="compositionally biased region" description="Basic and acidic residues" evidence="6">
    <location>
        <begin position="699"/>
        <end position="710"/>
    </location>
</feature>
<name>A0A0G4I8Q8_9ALVE</name>
<feature type="compositionally biased region" description="Gly residues" evidence="6">
    <location>
        <begin position="731"/>
        <end position="741"/>
    </location>
</feature>
<feature type="transmembrane region" description="Helical" evidence="7">
    <location>
        <begin position="285"/>
        <end position="304"/>
    </location>
</feature>
<comment type="similarity">
    <text evidence="2">Belongs to the TM2 family.</text>
</comment>
<dbReference type="PANTHER" id="PTHR21016:SF25">
    <property type="entry name" value="TM2 DOMAIN-CONTAINING PROTEIN DDB_G0277895-RELATED"/>
    <property type="match status" value="1"/>
</dbReference>
<feature type="region of interest" description="Disordered" evidence="6">
    <location>
        <begin position="311"/>
        <end position="443"/>
    </location>
</feature>
<dbReference type="Pfam" id="PF05154">
    <property type="entry name" value="TM2"/>
    <property type="match status" value="1"/>
</dbReference>
<sequence length="741" mass="78625">MWSTMKSLRGLLPALCVFLLPLSWHAEASSASSSTKFGKELYSTNMLCAPNRCLNPIFPALTGLQTMKGISSYTCVDNADGGKSLPFCGEIVTYNYQIAAIPDGVTTTQTPAEYWEGQALTDFVWHMGAMGFDEWDYRTKVNENVYADPCALAVLKLACYTYFPKCEHGHWGGETGSYVQPCFTACSNYITACQVECCDESVQCVFEFTQKDSDGNSLTQTGYSSHFGPSAFCTGSPASRGARTSFVLLGALAFLHFFLGASFFGERAGADGGHRRGGRGGGISVRFLPFFLFAVVTGFLISSVSSVSVGVGGRTGNQDGSVKPREFKNSIAPPVPSSVSPPVPAVSLLSQKTKTGAVAASHTEQQQKKKKTLERDPPLPSLTDKPAQAPPAPPVPLSVSLPSQKETGKNKEDLTPPSASVQKTEKSSSASVDPPRDESPSHEDIHALISSGDLAEGSAQLGVEAASAAAVGMEAVAQSDGTLSGTHTTGYWRIQRSYEDSFMTITTGGVSVKNSCSDTSLALAEQCSGRGLCTPWFESQAGVVNAPHFCKCSRDWAGPECQTQRKSQVTAYCLSLFVGFLGADQWYLGLYSQASLKTATLGGLGVWWLYDIVRVGSQPVYAYNYRVAADLPRWAFIVSSVCWFAALGFIVVGLNTLRTIRRKRKDALLLAAEKAAHSAAAYPAYSATNPEPQAAGMGESRRASVEKAGLDRSGSSLVKGGEGRPSVSLQSGGGAGGGYVG</sequence>
<feature type="signal peptide" evidence="8">
    <location>
        <begin position="1"/>
        <end position="28"/>
    </location>
</feature>